<evidence type="ECO:0000313" key="2">
    <source>
        <dbReference type="Proteomes" id="UP000192578"/>
    </source>
</evidence>
<evidence type="ECO:0000313" key="1">
    <source>
        <dbReference type="EMBL" id="OQV23338.1"/>
    </source>
</evidence>
<gene>
    <name evidence="1" type="ORF">BV898_02786</name>
</gene>
<sequence length="137" mass="15449">MLSTCAKPIPWAYIHLRFGKIWTPAPRCDAFPVYCLAKWNPTGTQLANKSQCNRHNLDLANKAQEIEKPTPPLAAVLARLHPRVKTKYCWRLFVYRRTKTVSNVSASTAALAGATRYWAWPAKWKPFPAPGPLPIPP</sequence>
<name>A0A1W0X7F5_HYPEX</name>
<accession>A0A1W0X7F5</accession>
<reference evidence="2" key="1">
    <citation type="submission" date="2017-01" db="EMBL/GenBank/DDBJ databases">
        <title>Comparative genomics of anhydrobiosis in the tardigrade Hypsibius dujardini.</title>
        <authorList>
            <person name="Yoshida Y."/>
            <person name="Koutsovoulos G."/>
            <person name="Laetsch D."/>
            <person name="Stevens L."/>
            <person name="Kumar S."/>
            <person name="Horikawa D."/>
            <person name="Ishino K."/>
            <person name="Komine S."/>
            <person name="Tomita M."/>
            <person name="Blaxter M."/>
            <person name="Arakawa K."/>
        </authorList>
    </citation>
    <scope>NUCLEOTIDE SEQUENCE [LARGE SCALE GENOMIC DNA]</scope>
    <source>
        <strain evidence="2">Z151</strain>
    </source>
</reference>
<dbReference type="AlphaFoldDB" id="A0A1W0X7F5"/>
<organism evidence="1 2">
    <name type="scientific">Hypsibius exemplaris</name>
    <name type="common">Freshwater tardigrade</name>
    <dbReference type="NCBI Taxonomy" id="2072580"/>
    <lineage>
        <taxon>Eukaryota</taxon>
        <taxon>Metazoa</taxon>
        <taxon>Ecdysozoa</taxon>
        <taxon>Tardigrada</taxon>
        <taxon>Eutardigrada</taxon>
        <taxon>Parachela</taxon>
        <taxon>Hypsibioidea</taxon>
        <taxon>Hypsibiidae</taxon>
        <taxon>Hypsibius</taxon>
    </lineage>
</organism>
<keyword evidence="2" id="KW-1185">Reference proteome</keyword>
<dbReference type="Proteomes" id="UP000192578">
    <property type="component" value="Unassembled WGS sequence"/>
</dbReference>
<comment type="caution">
    <text evidence="1">The sequence shown here is derived from an EMBL/GenBank/DDBJ whole genome shotgun (WGS) entry which is preliminary data.</text>
</comment>
<dbReference type="EMBL" id="MTYJ01000012">
    <property type="protein sequence ID" value="OQV23338.1"/>
    <property type="molecule type" value="Genomic_DNA"/>
</dbReference>
<protein>
    <submittedName>
        <fullName evidence="1">Uncharacterized protein</fullName>
    </submittedName>
</protein>
<proteinExistence type="predicted"/>